<gene>
    <name evidence="2" type="ORF">O181_013162</name>
</gene>
<evidence type="ECO:0000313" key="2">
    <source>
        <dbReference type="EMBL" id="MBW0473447.1"/>
    </source>
</evidence>
<dbReference type="OrthoDB" id="2796020at2759"/>
<feature type="domain" description="Reverse transcriptase Ty1/copia-type" evidence="1">
    <location>
        <begin position="19"/>
        <end position="146"/>
    </location>
</feature>
<accession>A0A9Q3BZ32</accession>
<dbReference type="EMBL" id="AVOT02003413">
    <property type="protein sequence ID" value="MBW0473447.1"/>
    <property type="molecule type" value="Genomic_DNA"/>
</dbReference>
<proteinExistence type="predicted"/>
<reference evidence="2" key="1">
    <citation type="submission" date="2021-03" db="EMBL/GenBank/DDBJ databases">
        <title>Draft genome sequence of rust myrtle Austropuccinia psidii MF-1, a brazilian biotype.</title>
        <authorList>
            <person name="Quecine M.C."/>
            <person name="Pachon D.M.R."/>
            <person name="Bonatelli M.L."/>
            <person name="Correr F.H."/>
            <person name="Franceschini L.M."/>
            <person name="Leite T.F."/>
            <person name="Margarido G.R.A."/>
            <person name="Almeida C.A."/>
            <person name="Ferrarezi J.A."/>
            <person name="Labate C.A."/>
        </authorList>
    </citation>
    <scope>NUCLEOTIDE SEQUENCE</scope>
    <source>
        <strain evidence="2">MF-1</strain>
    </source>
</reference>
<name>A0A9Q3BZ32_9BASI</name>
<dbReference type="Pfam" id="PF07727">
    <property type="entry name" value="RVT_2"/>
    <property type="match status" value="1"/>
</dbReference>
<protein>
    <recommendedName>
        <fullName evidence="1">Reverse transcriptase Ty1/copia-type domain-containing protein</fullName>
    </recommendedName>
</protein>
<dbReference type="AlphaFoldDB" id="A0A9Q3BZ32"/>
<dbReference type="InterPro" id="IPR013103">
    <property type="entry name" value="RVT_2"/>
</dbReference>
<organism evidence="2 3">
    <name type="scientific">Austropuccinia psidii MF-1</name>
    <dbReference type="NCBI Taxonomy" id="1389203"/>
    <lineage>
        <taxon>Eukaryota</taxon>
        <taxon>Fungi</taxon>
        <taxon>Dikarya</taxon>
        <taxon>Basidiomycota</taxon>
        <taxon>Pucciniomycotina</taxon>
        <taxon>Pucciniomycetes</taxon>
        <taxon>Pucciniales</taxon>
        <taxon>Sphaerophragmiaceae</taxon>
        <taxon>Austropuccinia</taxon>
    </lineage>
</organism>
<keyword evidence="3" id="KW-1185">Reference proteome</keyword>
<evidence type="ECO:0000259" key="1">
    <source>
        <dbReference type="Pfam" id="PF07727"/>
    </source>
</evidence>
<sequence length="217" mass="24580">MQKSWENGHLFRGKQLITRNWYIDIFYYVAAYPNVEIDNNIWDRPPDGLHVPPGFGCKLHKALDRTKQAGYCWWQCVEARLEMLGYSASNLDKSLYMHKSRKAMIWLHVDNGIIAAADEGLLLQLRKELVTLPTNAKTTHAKDYIGTVGALSYAATGTSPDIAYTVNLLARHASRPGADHWKCLQHLLGYVHNTRSLSLCPEPRKKEPQLDVFSDGS</sequence>
<dbReference type="Proteomes" id="UP000765509">
    <property type="component" value="Unassembled WGS sequence"/>
</dbReference>
<evidence type="ECO:0000313" key="3">
    <source>
        <dbReference type="Proteomes" id="UP000765509"/>
    </source>
</evidence>
<comment type="caution">
    <text evidence="2">The sequence shown here is derived from an EMBL/GenBank/DDBJ whole genome shotgun (WGS) entry which is preliminary data.</text>
</comment>